<dbReference type="PANTHER" id="PTHR23011">
    <property type="entry name" value="CYCLIC NUCLEOTIDE-BINDING DOMAIN CONTAINING PROTEIN"/>
    <property type="match status" value="1"/>
</dbReference>
<feature type="transmembrane region" description="Helical" evidence="1">
    <location>
        <begin position="259"/>
        <end position="279"/>
    </location>
</feature>
<dbReference type="CDD" id="cd00038">
    <property type="entry name" value="CAP_ED"/>
    <property type="match status" value="1"/>
</dbReference>
<dbReference type="PRINTS" id="PR00103">
    <property type="entry name" value="CAMPKINASE"/>
</dbReference>
<comment type="caution">
    <text evidence="3">The sequence shown here is derived from an EMBL/GenBank/DDBJ whole genome shotgun (WGS) entry which is preliminary data.</text>
</comment>
<dbReference type="Proteomes" id="UP000837932">
    <property type="component" value="Unassembled WGS sequence"/>
</dbReference>
<reference evidence="3" key="1">
    <citation type="submission" date="2021-12" db="EMBL/GenBank/DDBJ databases">
        <authorList>
            <person name="Rodrigo-Torres L."/>
            <person name="Arahal R. D."/>
            <person name="Lucena T."/>
        </authorList>
    </citation>
    <scope>NUCLEOTIDE SEQUENCE</scope>
    <source>
        <strain evidence="3">CECT 8858</strain>
    </source>
</reference>
<dbReference type="InterPro" id="IPR018488">
    <property type="entry name" value="cNMP-bd_CS"/>
</dbReference>
<organism evidence="3 4">
    <name type="scientific">Emticicia aquatica</name>
    <dbReference type="NCBI Taxonomy" id="1681835"/>
    <lineage>
        <taxon>Bacteria</taxon>
        <taxon>Pseudomonadati</taxon>
        <taxon>Bacteroidota</taxon>
        <taxon>Cytophagia</taxon>
        <taxon>Cytophagales</taxon>
        <taxon>Leadbetterellaceae</taxon>
        <taxon>Emticicia</taxon>
    </lineage>
</organism>
<keyword evidence="4" id="KW-1185">Reference proteome</keyword>
<dbReference type="PANTHER" id="PTHR23011:SF28">
    <property type="entry name" value="CYCLIC NUCLEOTIDE-BINDING DOMAIN CONTAINING PROTEIN"/>
    <property type="match status" value="1"/>
</dbReference>
<dbReference type="Pfam" id="PF00027">
    <property type="entry name" value="cNMP_binding"/>
    <property type="match status" value="1"/>
</dbReference>
<evidence type="ECO:0000259" key="2">
    <source>
        <dbReference type="PROSITE" id="PS50042"/>
    </source>
</evidence>
<evidence type="ECO:0000313" key="3">
    <source>
        <dbReference type="EMBL" id="CAH0994758.1"/>
    </source>
</evidence>
<evidence type="ECO:0000256" key="1">
    <source>
        <dbReference type="SAM" id="Phobius"/>
    </source>
</evidence>
<dbReference type="RefSeq" id="WP_238804803.1">
    <property type="nucleotide sequence ID" value="NZ_CAKLPY010000001.1"/>
</dbReference>
<feature type="transmembrane region" description="Helical" evidence="1">
    <location>
        <begin position="140"/>
        <end position="161"/>
    </location>
</feature>
<dbReference type="InterPro" id="IPR018490">
    <property type="entry name" value="cNMP-bd_dom_sf"/>
</dbReference>
<dbReference type="PROSITE" id="PS00889">
    <property type="entry name" value="CNMP_BINDING_2"/>
    <property type="match status" value="1"/>
</dbReference>
<feature type="transmembrane region" description="Helical" evidence="1">
    <location>
        <begin position="103"/>
        <end position="120"/>
    </location>
</feature>
<keyword evidence="1" id="KW-1133">Transmembrane helix</keyword>
<dbReference type="SUPFAM" id="SSF48371">
    <property type="entry name" value="ARM repeat"/>
    <property type="match status" value="1"/>
</dbReference>
<feature type="domain" description="Cyclic nucleotide-binding" evidence="2">
    <location>
        <begin position="934"/>
        <end position="1049"/>
    </location>
</feature>
<dbReference type="InterPro" id="IPR000595">
    <property type="entry name" value="cNMP-bd_dom"/>
</dbReference>
<dbReference type="CDD" id="cd06174">
    <property type="entry name" value="MFS"/>
    <property type="match status" value="1"/>
</dbReference>
<dbReference type="Gene3D" id="2.60.120.10">
    <property type="entry name" value="Jelly Rolls"/>
    <property type="match status" value="1"/>
</dbReference>
<feature type="transmembrane region" description="Helical" evidence="1">
    <location>
        <begin position="14"/>
        <end position="40"/>
    </location>
</feature>
<keyword evidence="1" id="KW-0812">Transmembrane</keyword>
<feature type="transmembrane region" description="Helical" evidence="1">
    <location>
        <begin position="291"/>
        <end position="313"/>
    </location>
</feature>
<feature type="transmembrane region" description="Helical" evidence="1">
    <location>
        <begin position="390"/>
        <end position="407"/>
    </location>
</feature>
<keyword evidence="1" id="KW-0472">Membrane</keyword>
<dbReference type="SMART" id="SM00100">
    <property type="entry name" value="cNMP"/>
    <property type="match status" value="1"/>
</dbReference>
<protein>
    <recommendedName>
        <fullName evidence="2">Cyclic nucleotide-binding domain-containing protein</fullName>
    </recommendedName>
</protein>
<feature type="transmembrane region" description="Helical" evidence="1">
    <location>
        <begin position="46"/>
        <end position="66"/>
    </location>
</feature>
<proteinExistence type="predicted"/>
<accession>A0ABN8ESY6</accession>
<name>A0ABN8ESY6_9BACT</name>
<evidence type="ECO:0000313" key="4">
    <source>
        <dbReference type="Proteomes" id="UP000837932"/>
    </source>
</evidence>
<feature type="transmembrane region" description="Helical" evidence="1">
    <location>
        <begin position="167"/>
        <end position="185"/>
    </location>
</feature>
<feature type="transmembrane region" description="Helical" evidence="1">
    <location>
        <begin position="364"/>
        <end position="384"/>
    </location>
</feature>
<dbReference type="InterPro" id="IPR016024">
    <property type="entry name" value="ARM-type_fold"/>
</dbReference>
<dbReference type="EMBL" id="CAKLPY010000001">
    <property type="protein sequence ID" value="CAH0994758.1"/>
    <property type="molecule type" value="Genomic_DNA"/>
</dbReference>
<sequence>MANLFTRNKAQSQLILFFLHNFFISIGTVLIYVSANIILLENHPEFSLPIAYILSTIAMMGVGKIYEYYEHHYLLQKLSSRVLLAVLLMSIIMVIVVFLSHTIFTAIGIMVGFRIIYLLVNLEFWGVSAVVFDVRQSKRIFSVIGSGDVPAKAIGAILTVLIHSTSVLAILISVAFVTFLLAFFTQKRTFELTEMPEMTAERVRKKTEAQYITKLFGGSRLVFEMCIGLVAVAISATWIEYNFFVNVKYKFHSQHDVIAFVGYLLAITYSISTIVKLVLSSRAIDRFGLRNALLFLPIGTVIISAVLVILSSFRNDEASLLMDFSAAYLLFEVMRRTLFDPVFLVMFQPLSTHQRLKGHTLAKGFYEPLGMGIAGLLLLAEYYFDFSFTWVEFGLTVFSAFVAFYFLSRAFKHYIIELKSALSKRFLKSDELVMQKEAFQVILKNISSEKPEEVISAIDWITKYDHKKLEKYLPQLLQNSSDKVRLRILLEFERNKPAKNILTILLDNVFQEQNDVCRKLGIQILSAANIFDNGRLQELLYSDDIALTEGVLIGSLTAQNSQAKERLLALCDSKSKPEEKIAALNVIKTLQLKEHELFVQSCLKDENLIENGIKAAGVLGTSLLINELTSLLSNHHHAKKALHQLINLGDKSLDEIVKLKDNKNIYILQKIVTFCEKYKSEESYDLLLAFMHNKPLEIKTSALKALGNYAEIDSHNDYFLTLLQAELEQSFQLLNGFGKLPNDNLQYELGQSSDRIFYLLMLIYDKDIVHDAMLGVEHSSREKRANALEILDNSIPRDIYKCLHALLDETQNEEKAVIFKAYLGKDVKVKPIVHLILEKGETAFGCWTIAQAIQAWKPAKSKFSLHEIKLFESYLNHPKKILKEAAHQAILTNAFFKQQPEFEKYFNKTDMSHSHEIASISELERVIVLKNTQLFAETPENVLTSIVPIMKEISFNEEKIIFKKGEIGNCMYIIYAGEIDIYDHETLLATFMKGDVFGELALLDAEPRSASAIAKNDVLLFRIDQEDFFDLMEERNELLRSVLRILCQRIRSQNDKIRGLS</sequence>
<dbReference type="PROSITE" id="PS50042">
    <property type="entry name" value="CNMP_BINDING_3"/>
    <property type="match status" value="1"/>
</dbReference>
<dbReference type="InterPro" id="IPR014710">
    <property type="entry name" value="RmlC-like_jellyroll"/>
</dbReference>
<feature type="transmembrane region" description="Helical" evidence="1">
    <location>
        <begin position="78"/>
        <end position="97"/>
    </location>
</feature>
<dbReference type="SUPFAM" id="SSF51206">
    <property type="entry name" value="cAMP-binding domain-like"/>
    <property type="match status" value="1"/>
</dbReference>
<feature type="transmembrane region" description="Helical" evidence="1">
    <location>
        <begin position="221"/>
        <end position="239"/>
    </location>
</feature>
<gene>
    <name evidence="3" type="ORF">EMA8858_00870</name>
</gene>